<proteinExistence type="inferred from homology"/>
<evidence type="ECO:0000256" key="5">
    <source>
        <dbReference type="SAM" id="SignalP"/>
    </source>
</evidence>
<dbReference type="CDD" id="cd05489">
    <property type="entry name" value="xylanase_inhibitor_I_like"/>
    <property type="match status" value="1"/>
</dbReference>
<evidence type="ECO:0000256" key="4">
    <source>
        <dbReference type="ARBA" id="ARBA00022729"/>
    </source>
</evidence>
<dbReference type="InterPro" id="IPR032799">
    <property type="entry name" value="TAXi_C"/>
</dbReference>
<evidence type="ECO:0000256" key="3">
    <source>
        <dbReference type="ARBA" id="ARBA00022525"/>
    </source>
</evidence>
<feature type="chain" id="PRO_5044755374" description="Peptidase A1 domain-containing protein" evidence="5">
    <location>
        <begin position="23"/>
        <end position="428"/>
    </location>
</feature>
<evidence type="ECO:0000313" key="8">
    <source>
        <dbReference type="Proteomes" id="UP001634393"/>
    </source>
</evidence>
<dbReference type="Pfam" id="PF14541">
    <property type="entry name" value="TAXi_C"/>
    <property type="match status" value="1"/>
</dbReference>
<dbReference type="InterPro" id="IPR033121">
    <property type="entry name" value="PEPTIDASE_A1"/>
</dbReference>
<dbReference type="Pfam" id="PF14543">
    <property type="entry name" value="TAXi_N"/>
    <property type="match status" value="1"/>
</dbReference>
<evidence type="ECO:0000313" key="7">
    <source>
        <dbReference type="EMBL" id="KAL3849848.1"/>
    </source>
</evidence>
<dbReference type="PANTHER" id="PTHR47965:SF6">
    <property type="entry name" value="ASPARTIC PROTEINASE GIP1-RELATED"/>
    <property type="match status" value="1"/>
</dbReference>
<keyword evidence="8" id="KW-1185">Reference proteome</keyword>
<comment type="caution">
    <text evidence="7">The sequence shown here is derived from an EMBL/GenBank/DDBJ whole genome shotgun (WGS) entry which is preliminary data.</text>
</comment>
<evidence type="ECO:0000256" key="2">
    <source>
        <dbReference type="ARBA" id="ARBA00007447"/>
    </source>
</evidence>
<evidence type="ECO:0000256" key="1">
    <source>
        <dbReference type="ARBA" id="ARBA00004239"/>
    </source>
</evidence>
<dbReference type="PROSITE" id="PS51767">
    <property type="entry name" value="PEPTIDASE_A1"/>
    <property type="match status" value="1"/>
</dbReference>
<comment type="similarity">
    <text evidence="2">Belongs to the peptidase A1 family.</text>
</comment>
<dbReference type="EMBL" id="JBJXBP010000001">
    <property type="protein sequence ID" value="KAL3849848.1"/>
    <property type="molecule type" value="Genomic_DNA"/>
</dbReference>
<keyword evidence="4 5" id="KW-0732">Signal</keyword>
<reference evidence="7 8" key="1">
    <citation type="submission" date="2024-12" db="EMBL/GenBank/DDBJ databases">
        <title>The unique morphological basis and parallel evolutionary history of personate flowers in Penstemon.</title>
        <authorList>
            <person name="Depatie T.H."/>
            <person name="Wessinger C.A."/>
        </authorList>
    </citation>
    <scope>NUCLEOTIDE SEQUENCE [LARGE SCALE GENOMIC DNA]</scope>
    <source>
        <strain evidence="7">WTNN_2</strain>
        <tissue evidence="7">Leaf</tissue>
    </source>
</reference>
<dbReference type="SUPFAM" id="SSF50630">
    <property type="entry name" value="Acid proteases"/>
    <property type="match status" value="1"/>
</dbReference>
<dbReference type="InterPro" id="IPR001461">
    <property type="entry name" value="Aspartic_peptidase_A1"/>
</dbReference>
<name>A0ABD3UMU3_9LAMI</name>
<dbReference type="InterPro" id="IPR021109">
    <property type="entry name" value="Peptidase_aspartic_dom_sf"/>
</dbReference>
<dbReference type="InterPro" id="IPR033868">
    <property type="entry name" value="Xylanase_inhibitor_I-like"/>
</dbReference>
<dbReference type="Gene3D" id="2.40.70.10">
    <property type="entry name" value="Acid Proteases"/>
    <property type="match status" value="2"/>
</dbReference>
<feature type="signal peptide" evidence="5">
    <location>
        <begin position="1"/>
        <end position="22"/>
    </location>
</feature>
<protein>
    <recommendedName>
        <fullName evidence="6">Peptidase A1 domain-containing protein</fullName>
    </recommendedName>
</protein>
<organism evidence="7 8">
    <name type="scientific">Penstemon smallii</name>
    <dbReference type="NCBI Taxonomy" id="265156"/>
    <lineage>
        <taxon>Eukaryota</taxon>
        <taxon>Viridiplantae</taxon>
        <taxon>Streptophyta</taxon>
        <taxon>Embryophyta</taxon>
        <taxon>Tracheophyta</taxon>
        <taxon>Spermatophyta</taxon>
        <taxon>Magnoliopsida</taxon>
        <taxon>eudicotyledons</taxon>
        <taxon>Gunneridae</taxon>
        <taxon>Pentapetalae</taxon>
        <taxon>asterids</taxon>
        <taxon>lamiids</taxon>
        <taxon>Lamiales</taxon>
        <taxon>Plantaginaceae</taxon>
        <taxon>Cheloneae</taxon>
        <taxon>Penstemon</taxon>
    </lineage>
</organism>
<feature type="domain" description="Peptidase A1" evidence="6">
    <location>
        <begin position="39"/>
        <end position="411"/>
    </location>
</feature>
<dbReference type="AlphaFoldDB" id="A0ABD3UMU3"/>
<sequence>MSVKLALYFIFLVSLLFGHGSSFPAFLAPITKDFSKERYTLSIYLKTPSQPTNLLLDLGGSFTLVDCSTTYHSVPCGSSVCGSTGSSCKVCTGSPVPDCFNDSCTNFLGKSVTRKLITVEARVGSLYLHTTNGRNPGAFSVIPKFMFSCTNRSLLKGRVKGLAGLAGFGRSGLSLPAQVSNVSSNDLIFALCLSGSPSAPGVAFFGTSGPYYFFPEIDLSKHLIYTPLLFNQVGIGSTTISYANPSNEYFIGLTTIKVNGKVIDFDRTLLDIGKNGFGGTKLSTITPYTMLHTSIYKALIETFMKESLALNLTRTTSAKQFNVCYNADDVLSTRVGPTVPTVDFVLQDDSVIWRILGSNSMVRVYKDNIDVWCLGFLDGGSKPRASIVIGGHQMEDNLLQFDLKSKRLGFSSSILVHDTMCANFNFTI</sequence>
<comment type="subcellular location">
    <subcellularLocation>
        <location evidence="1">Secreted</location>
        <location evidence="1">Extracellular space</location>
    </subcellularLocation>
</comment>
<evidence type="ECO:0000259" key="6">
    <source>
        <dbReference type="PROSITE" id="PS51767"/>
    </source>
</evidence>
<dbReference type="PANTHER" id="PTHR47965">
    <property type="entry name" value="ASPARTYL PROTEASE-RELATED"/>
    <property type="match status" value="1"/>
</dbReference>
<keyword evidence="3" id="KW-0964">Secreted</keyword>
<accession>A0ABD3UMU3</accession>
<gene>
    <name evidence="7" type="ORF">ACJIZ3_011730</name>
</gene>
<dbReference type="FunFam" id="2.40.70.10:FF:000041">
    <property type="entry name" value="Basic 7S globulin"/>
    <property type="match status" value="1"/>
</dbReference>
<dbReference type="GO" id="GO:0005576">
    <property type="term" value="C:extracellular region"/>
    <property type="evidence" value="ECO:0007669"/>
    <property type="project" value="UniProtKB-SubCell"/>
</dbReference>
<dbReference type="Proteomes" id="UP001634393">
    <property type="component" value="Unassembled WGS sequence"/>
</dbReference>
<dbReference type="InterPro" id="IPR032861">
    <property type="entry name" value="TAXi_N"/>
</dbReference>